<dbReference type="InterPro" id="IPR037165">
    <property type="entry name" value="AldOxase/xan_DH_Mopterin-bd_sf"/>
</dbReference>
<keyword evidence="1" id="KW-0500">Molybdenum</keyword>
<dbReference type="EMBL" id="SAYU02000088">
    <property type="protein sequence ID" value="NHA69988.1"/>
    <property type="molecule type" value="Genomic_DNA"/>
</dbReference>
<evidence type="ECO:0000313" key="5">
    <source>
        <dbReference type="Proteomes" id="UP000287866"/>
    </source>
</evidence>
<dbReference type="InterPro" id="IPR016208">
    <property type="entry name" value="Ald_Oxase/xanthine_DH-like"/>
</dbReference>
<dbReference type="PANTHER" id="PTHR11908">
    <property type="entry name" value="XANTHINE DEHYDROGENASE"/>
    <property type="match status" value="1"/>
</dbReference>
<dbReference type="SUPFAM" id="SSF56003">
    <property type="entry name" value="Molybdenum cofactor-binding domain"/>
    <property type="match status" value="1"/>
</dbReference>
<evidence type="ECO:0000313" key="4">
    <source>
        <dbReference type="EMBL" id="NHA69988.1"/>
    </source>
</evidence>
<dbReference type="Gene3D" id="3.90.1170.50">
    <property type="entry name" value="Aldehyde oxidase/xanthine dehydrogenase, a/b hammerhead"/>
    <property type="match status" value="1"/>
</dbReference>
<evidence type="ECO:0000256" key="1">
    <source>
        <dbReference type="ARBA" id="ARBA00022505"/>
    </source>
</evidence>
<accession>A0A8T6R6B3</accession>
<dbReference type="AlphaFoldDB" id="A0A8T6R6B3"/>
<dbReference type="InterPro" id="IPR046867">
    <property type="entry name" value="AldOxase/xan_DH_MoCoBD2"/>
</dbReference>
<name>A0A8T6R6B3_9MICO</name>
<keyword evidence="2" id="KW-0560">Oxidoreductase</keyword>
<protein>
    <submittedName>
        <fullName evidence="4">Xanthine dehydrogenase family protein molybdopterin-binding subunit</fullName>
    </submittedName>
</protein>
<sequence length="711" mass="75221">MTADPVQHTPTPIRVRSVGTRLERVDGLEKVTGRAGYAVEHGADDGFDGALVAWLVTSTVARGRVTSVDTAAAAAHDGVVAVLDHTSAPRLADTDDGELAILQDPQVHFRGQVVALVLAETAESAREAASLVEVSYDVEEHEAELTEEAATYRPDSVNPAFDTDSDTGDVDAALAEAAVVVDEEYRTPHEHNNPMEPHATTAVWRSDGDGEVLDLVDSTQAVHGVASTLAPMLGLEQDQVRVRAPYVGGGFGSKGQPHAHVVAAALAARHVSPRPVRLAVTRQQMFALTGYRTATISRMRLGADADGRLTAIEHRVFEQSSKVKEFAEQTAVPTRMLYAAPNRRTSHRLAMLDVAVPSWMRAPGEMPGVFAHEVAMDELAQACGLDPVELRLRNEPDVDPETGNPWNNRRLPECLHRGAERFGWAGRPAEARATLEGDWWVGTGMAAATYPAYRQGGNAARVTALDGGRYAVAIGAVDIGTGARTVLTQIAADALEVGTDAVDLEVGDTRLPSASVAGGSSGTASWGSTIVAAAQAFRERHGDDPGAGAEVLAEAADDPLGTDVAFHSFGAVFAEARVHRRTGEVRVPRLFGVYSVGRVVNPVTAHSQLVGGLVMGLSAALFEESWRDARFGHVVTQDLASYHVAAHADVRDVDAEWLEESDDAFSPMGARGIGEIGIVGTAAAVVNAAHHATGVRVRSLPVTADHFLGGR</sequence>
<evidence type="ECO:0000259" key="3">
    <source>
        <dbReference type="SMART" id="SM01008"/>
    </source>
</evidence>
<dbReference type="SMART" id="SM01008">
    <property type="entry name" value="Ald_Xan_dh_C"/>
    <property type="match status" value="1"/>
</dbReference>
<dbReference type="Proteomes" id="UP000287866">
    <property type="component" value="Unassembled WGS sequence"/>
</dbReference>
<comment type="caution">
    <text evidence="4">The sequence shown here is derived from an EMBL/GenBank/DDBJ whole genome shotgun (WGS) entry which is preliminary data.</text>
</comment>
<dbReference type="Pfam" id="PF20256">
    <property type="entry name" value="MoCoBD_2"/>
    <property type="match status" value="2"/>
</dbReference>
<dbReference type="Gene3D" id="3.30.365.10">
    <property type="entry name" value="Aldehyde oxidase/xanthine dehydrogenase, molybdopterin binding domain"/>
    <property type="match status" value="4"/>
</dbReference>
<keyword evidence="5" id="KW-1185">Reference proteome</keyword>
<dbReference type="InterPro" id="IPR036856">
    <property type="entry name" value="Ald_Oxase/Xan_DH_a/b_sf"/>
</dbReference>
<feature type="domain" description="Aldehyde oxidase/xanthine dehydrogenase a/b hammerhead" evidence="3">
    <location>
        <begin position="32"/>
        <end position="140"/>
    </location>
</feature>
<dbReference type="GO" id="GO:0016491">
    <property type="term" value="F:oxidoreductase activity"/>
    <property type="evidence" value="ECO:0007669"/>
    <property type="project" value="UniProtKB-KW"/>
</dbReference>
<reference evidence="4" key="1">
    <citation type="submission" date="2020-03" db="EMBL/GenBank/DDBJ databases">
        <title>Phycicoccus flavus sp. nov., a novel endophytic actinobacterium isolated from branch of Kandelia candel.</title>
        <authorList>
            <person name="Tuo L."/>
        </authorList>
    </citation>
    <scope>NUCLEOTIDE SEQUENCE</scope>
    <source>
        <strain evidence="4">CMS6Z-2</strain>
    </source>
</reference>
<evidence type="ECO:0000256" key="2">
    <source>
        <dbReference type="ARBA" id="ARBA00023002"/>
    </source>
</evidence>
<gene>
    <name evidence="4" type="ORF">EPD83_018295</name>
</gene>
<proteinExistence type="predicted"/>
<dbReference type="Pfam" id="PF01315">
    <property type="entry name" value="Ald_Xan_dh_C"/>
    <property type="match status" value="1"/>
</dbReference>
<organism evidence="4 5">
    <name type="scientific">Phycicoccus flavus</name>
    <dbReference type="NCBI Taxonomy" id="2502783"/>
    <lineage>
        <taxon>Bacteria</taxon>
        <taxon>Bacillati</taxon>
        <taxon>Actinomycetota</taxon>
        <taxon>Actinomycetes</taxon>
        <taxon>Micrococcales</taxon>
        <taxon>Intrasporangiaceae</taxon>
        <taxon>Phycicoccus</taxon>
    </lineage>
</organism>
<dbReference type="Pfam" id="PF02738">
    <property type="entry name" value="MoCoBD_1"/>
    <property type="match status" value="1"/>
</dbReference>
<dbReference type="RefSeq" id="WP_165566967.1">
    <property type="nucleotide sequence ID" value="NZ_SAYU02000088.1"/>
</dbReference>
<dbReference type="GO" id="GO:0005506">
    <property type="term" value="F:iron ion binding"/>
    <property type="evidence" value="ECO:0007669"/>
    <property type="project" value="InterPro"/>
</dbReference>
<dbReference type="InterPro" id="IPR000674">
    <property type="entry name" value="Ald_Oxase/Xan_DH_a/b"/>
</dbReference>
<dbReference type="InterPro" id="IPR008274">
    <property type="entry name" value="AldOxase/xan_DH_MoCoBD1"/>
</dbReference>
<dbReference type="SUPFAM" id="SSF54665">
    <property type="entry name" value="CO dehydrogenase molybdoprotein N-domain-like"/>
    <property type="match status" value="1"/>
</dbReference>
<dbReference type="PANTHER" id="PTHR11908:SF132">
    <property type="entry name" value="ALDEHYDE OXIDASE 1-RELATED"/>
    <property type="match status" value="1"/>
</dbReference>